<keyword evidence="2" id="KW-1185">Reference proteome</keyword>
<gene>
    <name evidence="1" type="ORF">AM493_07900</name>
</gene>
<protein>
    <submittedName>
        <fullName evidence="1">Peptidoglycan peptidase</fullName>
    </submittedName>
</protein>
<dbReference type="InterPro" id="IPR024453">
    <property type="entry name" value="Peptidase_C92"/>
</dbReference>
<comment type="caution">
    <text evidence="1">The sequence shown here is derived from an EMBL/GenBank/DDBJ whole genome shotgun (WGS) entry which is preliminary data.</text>
</comment>
<dbReference type="EMBL" id="LIYD01000005">
    <property type="protein sequence ID" value="KOS08259.1"/>
    <property type="molecule type" value="Genomic_DNA"/>
</dbReference>
<evidence type="ECO:0000313" key="2">
    <source>
        <dbReference type="Proteomes" id="UP000037755"/>
    </source>
</evidence>
<dbReference type="Pfam" id="PF05708">
    <property type="entry name" value="Peptidase_C92"/>
    <property type="match status" value="1"/>
</dbReference>
<dbReference type="SUPFAM" id="SSF54001">
    <property type="entry name" value="Cysteine proteinases"/>
    <property type="match status" value="1"/>
</dbReference>
<reference evidence="1 2" key="1">
    <citation type="submission" date="2015-08" db="EMBL/GenBank/DDBJ databases">
        <title>Whole genome sequence of Flavobacterium akiainvivens IK-1T, from decaying Wikstroemia oahuensis, an endemic Hawaiian shrub.</title>
        <authorList>
            <person name="Wan X."/>
            <person name="Hou S."/>
            <person name="Saito J."/>
            <person name="Donachie S."/>
        </authorList>
    </citation>
    <scope>NUCLEOTIDE SEQUENCE [LARGE SCALE GENOMIC DNA]</scope>
    <source>
        <strain evidence="1 2">IK-1</strain>
    </source>
</reference>
<dbReference type="InterPro" id="IPR038765">
    <property type="entry name" value="Papain-like_cys_pep_sf"/>
</dbReference>
<dbReference type="OrthoDB" id="195541at2"/>
<dbReference type="PATRIC" id="fig|1202724.3.peg.1640"/>
<sequence>MKYTAILSLLFFVASCKKEAAAPDVSLKSGDIIFQTSTSGQSKAIQLATHSKYSHCGIIFQNDGKDFVFEAVQPVKLTPLNEWIKKGEDSHYVVKRLKDTSVLTPKVLDDMRTVGRGMLGKDYDLYFEWSNMRLYCSELVWKIYKDGAHLEVGYLQKLGDFDLSSPAVKQKLKERYGENIPKDEMVISPQAIFESDLLTTVTEE</sequence>
<dbReference type="PROSITE" id="PS51257">
    <property type="entry name" value="PROKAR_LIPOPROTEIN"/>
    <property type="match status" value="1"/>
</dbReference>
<evidence type="ECO:0000313" key="1">
    <source>
        <dbReference type="EMBL" id="KOS08259.1"/>
    </source>
</evidence>
<dbReference type="RefSeq" id="WP_054410204.1">
    <property type="nucleotide sequence ID" value="NZ_FOYA01000007.1"/>
</dbReference>
<dbReference type="STRING" id="1202724.AM493_07900"/>
<proteinExistence type="predicted"/>
<name>A0A0M9VK80_9FLAO</name>
<dbReference type="NCBIfam" id="NF007458">
    <property type="entry name" value="PRK10030.1"/>
    <property type="match status" value="1"/>
</dbReference>
<dbReference type="AlphaFoldDB" id="A0A0M9VK80"/>
<dbReference type="Proteomes" id="UP000037755">
    <property type="component" value="Unassembled WGS sequence"/>
</dbReference>
<accession>A0A0M9VK80</accession>
<organism evidence="1 2">
    <name type="scientific">Flavobacterium akiainvivens</name>
    <dbReference type="NCBI Taxonomy" id="1202724"/>
    <lineage>
        <taxon>Bacteria</taxon>
        <taxon>Pseudomonadati</taxon>
        <taxon>Bacteroidota</taxon>
        <taxon>Flavobacteriia</taxon>
        <taxon>Flavobacteriales</taxon>
        <taxon>Flavobacteriaceae</taxon>
        <taxon>Flavobacterium</taxon>
    </lineage>
</organism>
<dbReference type="Gene3D" id="3.90.1720.10">
    <property type="entry name" value="endopeptidase domain like (from Nostoc punctiforme)"/>
    <property type="match status" value="1"/>
</dbReference>